<reference evidence="1" key="3">
    <citation type="submission" date="2011-03" db="EMBL/GenBank/DDBJ databases">
        <title>Annotation of Magnaporthe poae ATCC 64411.</title>
        <authorList>
            <person name="Ma L.-J."/>
            <person name="Dead R."/>
            <person name="Young S.K."/>
            <person name="Zeng Q."/>
            <person name="Gargeya S."/>
            <person name="Fitzgerald M."/>
            <person name="Haas B."/>
            <person name="Abouelleil A."/>
            <person name="Alvarado L."/>
            <person name="Arachchi H.M."/>
            <person name="Berlin A."/>
            <person name="Brown A."/>
            <person name="Chapman S.B."/>
            <person name="Chen Z."/>
            <person name="Dunbar C."/>
            <person name="Freedman E."/>
            <person name="Gearin G."/>
            <person name="Gellesch M."/>
            <person name="Goldberg J."/>
            <person name="Griggs A."/>
            <person name="Gujja S."/>
            <person name="Heiman D."/>
            <person name="Howarth C."/>
            <person name="Larson L."/>
            <person name="Lui A."/>
            <person name="MacDonald P.J.P."/>
            <person name="Mehta T."/>
            <person name="Montmayeur A."/>
            <person name="Murphy C."/>
            <person name="Neiman D."/>
            <person name="Pearson M."/>
            <person name="Priest M."/>
            <person name="Roberts A."/>
            <person name="Saif S."/>
            <person name="Shea T."/>
            <person name="Shenoy N."/>
            <person name="Sisk P."/>
            <person name="Stolte C."/>
            <person name="Sykes S."/>
            <person name="Yandava C."/>
            <person name="Wortman J."/>
            <person name="Nusbaum C."/>
            <person name="Birren B."/>
        </authorList>
    </citation>
    <scope>NUCLEOTIDE SEQUENCE</scope>
    <source>
        <strain evidence="1">ATCC 64411</strain>
    </source>
</reference>
<evidence type="ECO:0000313" key="2">
    <source>
        <dbReference type="EnsemblFungi" id="MAPG_00785T0"/>
    </source>
</evidence>
<evidence type="ECO:0000313" key="3">
    <source>
        <dbReference type="Proteomes" id="UP000011715"/>
    </source>
</evidence>
<dbReference type="EMBL" id="ADBL01000180">
    <property type="status" value="NOT_ANNOTATED_CDS"/>
    <property type="molecule type" value="Genomic_DNA"/>
</dbReference>
<dbReference type="Proteomes" id="UP000011715">
    <property type="component" value="Unassembled WGS sequence"/>
</dbReference>
<reference evidence="2" key="4">
    <citation type="journal article" date="2015" name="G3 (Bethesda)">
        <title>Genome sequences of three phytopathogenic species of the Magnaporthaceae family of fungi.</title>
        <authorList>
            <person name="Okagaki L.H."/>
            <person name="Nunes C.C."/>
            <person name="Sailsbery J."/>
            <person name="Clay B."/>
            <person name="Brown D."/>
            <person name="John T."/>
            <person name="Oh Y."/>
            <person name="Young N."/>
            <person name="Fitzgerald M."/>
            <person name="Haas B.J."/>
            <person name="Zeng Q."/>
            <person name="Young S."/>
            <person name="Adiconis X."/>
            <person name="Fan L."/>
            <person name="Levin J.Z."/>
            <person name="Mitchell T.K."/>
            <person name="Okubara P.A."/>
            <person name="Farman M.L."/>
            <person name="Kohn L.M."/>
            <person name="Birren B."/>
            <person name="Ma L.-J."/>
            <person name="Dean R.A."/>
        </authorList>
    </citation>
    <scope>NUCLEOTIDE SEQUENCE</scope>
    <source>
        <strain evidence="2">ATCC 64411 / 73-15</strain>
    </source>
</reference>
<reference evidence="1" key="2">
    <citation type="submission" date="2010-05" db="EMBL/GenBank/DDBJ databases">
        <title>The Genome Sequence of Magnaporthe poae strain ATCC 64411.</title>
        <authorList>
            <consortium name="The Broad Institute Genome Sequencing Platform"/>
            <consortium name="Broad Institute Genome Sequencing Center for Infectious Disease"/>
            <person name="Ma L.-J."/>
            <person name="Dead R."/>
            <person name="Young S."/>
            <person name="Zeng Q."/>
            <person name="Koehrsen M."/>
            <person name="Alvarado L."/>
            <person name="Berlin A."/>
            <person name="Chapman S.B."/>
            <person name="Chen Z."/>
            <person name="Freedman E."/>
            <person name="Gellesch M."/>
            <person name="Goldberg J."/>
            <person name="Griggs A."/>
            <person name="Gujja S."/>
            <person name="Heilman E.R."/>
            <person name="Heiman D."/>
            <person name="Hepburn T."/>
            <person name="Howarth C."/>
            <person name="Jen D."/>
            <person name="Larson L."/>
            <person name="Mehta T."/>
            <person name="Neiman D."/>
            <person name="Pearson M."/>
            <person name="Roberts A."/>
            <person name="Saif S."/>
            <person name="Shea T."/>
            <person name="Shenoy N."/>
            <person name="Sisk P."/>
            <person name="Stolte C."/>
            <person name="Sykes S."/>
            <person name="Walk T."/>
            <person name="White J."/>
            <person name="Yandava C."/>
            <person name="Haas B."/>
            <person name="Nusbaum C."/>
            <person name="Birren B."/>
        </authorList>
    </citation>
    <scope>NUCLEOTIDE SEQUENCE</scope>
    <source>
        <strain evidence="1">ATCC 64411</strain>
    </source>
</reference>
<keyword evidence="3" id="KW-1185">Reference proteome</keyword>
<sequence>MHTQAGWGIKPLNPRIGTSLQFESHRLCQPDCSLNAAQPMAVGGWEAGSCITRTTSAKWIMPQEAEEVGEEIPLNGPGPVGGSRAALMMLLGRTTGPAVAPNRAPRISGRSYLEAK</sequence>
<protein>
    <submittedName>
        <fullName evidence="1 2">Uncharacterized protein</fullName>
    </submittedName>
</protein>
<accession>A0A0C4DLY5</accession>
<proteinExistence type="predicted"/>
<reference evidence="3" key="1">
    <citation type="submission" date="2010-05" db="EMBL/GenBank/DDBJ databases">
        <title>The genome sequence of Magnaporthe poae strain ATCC 64411.</title>
        <authorList>
            <person name="Ma L.-J."/>
            <person name="Dead R."/>
            <person name="Young S."/>
            <person name="Zeng Q."/>
            <person name="Koehrsen M."/>
            <person name="Alvarado L."/>
            <person name="Berlin A."/>
            <person name="Chapman S.B."/>
            <person name="Chen Z."/>
            <person name="Freedman E."/>
            <person name="Gellesch M."/>
            <person name="Goldberg J."/>
            <person name="Griggs A."/>
            <person name="Gujja S."/>
            <person name="Heilman E.R."/>
            <person name="Heiman D."/>
            <person name="Hepburn T."/>
            <person name="Howarth C."/>
            <person name="Jen D."/>
            <person name="Larson L."/>
            <person name="Mehta T."/>
            <person name="Neiman D."/>
            <person name="Pearson M."/>
            <person name="Roberts A."/>
            <person name="Saif S."/>
            <person name="Shea T."/>
            <person name="Shenoy N."/>
            <person name="Sisk P."/>
            <person name="Stolte C."/>
            <person name="Sykes S."/>
            <person name="Walk T."/>
            <person name="White J."/>
            <person name="Yandava C."/>
            <person name="Haas B."/>
            <person name="Nusbaum C."/>
            <person name="Birren B."/>
        </authorList>
    </citation>
    <scope>NUCLEOTIDE SEQUENCE [LARGE SCALE GENOMIC DNA]</scope>
    <source>
        <strain evidence="3">ATCC 64411 / 73-15</strain>
    </source>
</reference>
<dbReference type="EnsemblFungi" id="MAPG_00785T0">
    <property type="protein sequence ID" value="MAPG_00785T0"/>
    <property type="gene ID" value="MAPG_00785"/>
</dbReference>
<dbReference type="VEuPathDB" id="FungiDB:MAPG_00785"/>
<name>A0A0C4DLY5_MAGP6</name>
<organism evidence="2 3">
    <name type="scientific">Magnaporthiopsis poae (strain ATCC 64411 / 73-15)</name>
    <name type="common">Kentucky bluegrass fungus</name>
    <name type="synonym">Magnaporthe poae</name>
    <dbReference type="NCBI Taxonomy" id="644358"/>
    <lineage>
        <taxon>Eukaryota</taxon>
        <taxon>Fungi</taxon>
        <taxon>Dikarya</taxon>
        <taxon>Ascomycota</taxon>
        <taxon>Pezizomycotina</taxon>
        <taxon>Sordariomycetes</taxon>
        <taxon>Sordariomycetidae</taxon>
        <taxon>Magnaporthales</taxon>
        <taxon>Magnaporthaceae</taxon>
        <taxon>Magnaporthiopsis</taxon>
    </lineage>
</organism>
<dbReference type="EMBL" id="GL876966">
    <property type="protein sequence ID" value="KLU81701.1"/>
    <property type="molecule type" value="Genomic_DNA"/>
</dbReference>
<reference evidence="2" key="5">
    <citation type="submission" date="2015-06" db="UniProtKB">
        <authorList>
            <consortium name="EnsemblFungi"/>
        </authorList>
    </citation>
    <scope>IDENTIFICATION</scope>
    <source>
        <strain evidence="2">ATCC 64411</strain>
    </source>
</reference>
<dbReference type="AlphaFoldDB" id="A0A0C4DLY5"/>
<gene>
    <name evidence="1" type="ORF">MAPG_00785</name>
</gene>
<evidence type="ECO:0000313" key="1">
    <source>
        <dbReference type="EMBL" id="KLU81701.1"/>
    </source>
</evidence>